<accession>A0ABU4U7N3</accession>
<evidence type="ECO:0000313" key="3">
    <source>
        <dbReference type="Proteomes" id="UP001271792"/>
    </source>
</evidence>
<dbReference type="Proteomes" id="UP001271792">
    <property type="component" value="Unassembled WGS sequence"/>
</dbReference>
<dbReference type="InterPro" id="IPR051606">
    <property type="entry name" value="Polyketide_Oxido-like"/>
</dbReference>
<dbReference type="SUPFAM" id="SSF51735">
    <property type="entry name" value="NAD(P)-binding Rossmann-fold domains"/>
    <property type="match status" value="1"/>
</dbReference>
<proteinExistence type="predicted"/>
<comment type="caution">
    <text evidence="2">The sequence shown here is derived from an EMBL/GenBank/DDBJ whole genome shotgun (WGS) entry which is preliminary data.</text>
</comment>
<dbReference type="Pfam" id="PF13460">
    <property type="entry name" value="NAD_binding_10"/>
    <property type="match status" value="1"/>
</dbReference>
<protein>
    <submittedName>
        <fullName evidence="2">NAD(P)H-binding protein</fullName>
    </submittedName>
</protein>
<organism evidence="2 3">
    <name type="scientific">Lentzea kristufekii</name>
    <dbReference type="NCBI Taxonomy" id="3095430"/>
    <lineage>
        <taxon>Bacteria</taxon>
        <taxon>Bacillati</taxon>
        <taxon>Actinomycetota</taxon>
        <taxon>Actinomycetes</taxon>
        <taxon>Pseudonocardiales</taxon>
        <taxon>Pseudonocardiaceae</taxon>
        <taxon>Lentzea</taxon>
    </lineage>
</organism>
<dbReference type="PANTHER" id="PTHR43355">
    <property type="entry name" value="FLAVIN REDUCTASE (NADPH)"/>
    <property type="match status" value="1"/>
</dbReference>
<dbReference type="EMBL" id="JAXAVV010000049">
    <property type="protein sequence ID" value="MDX8056616.1"/>
    <property type="molecule type" value="Genomic_DNA"/>
</dbReference>
<dbReference type="InterPro" id="IPR016040">
    <property type="entry name" value="NAD(P)-bd_dom"/>
</dbReference>
<evidence type="ECO:0000259" key="1">
    <source>
        <dbReference type="Pfam" id="PF13460"/>
    </source>
</evidence>
<dbReference type="RefSeq" id="WP_319990266.1">
    <property type="nucleotide sequence ID" value="NZ_JAXAVV010000049.1"/>
</dbReference>
<reference evidence="2 3" key="1">
    <citation type="submission" date="2023-11" db="EMBL/GenBank/DDBJ databases">
        <title>Lentzea sokolovensis, sp. nov., Lentzea kristufkii, sp. nov., and Lentzea miocenensis, sp. nov., rare actinobacteria from Sokolov Coal Basin, Miocene lacustrine sediment, Czech Republic.</title>
        <authorList>
            <person name="Lara A."/>
            <person name="Kotroba L."/>
            <person name="Nouioui I."/>
            <person name="Neumann-Schaal M."/>
            <person name="Mast Y."/>
            <person name="Chronakova A."/>
        </authorList>
    </citation>
    <scope>NUCLEOTIDE SEQUENCE [LARGE SCALE GENOMIC DNA]</scope>
    <source>
        <strain evidence="2 3">BCCO 10_0798</strain>
    </source>
</reference>
<feature type="domain" description="NAD(P)-binding" evidence="1">
    <location>
        <begin position="7"/>
        <end position="178"/>
    </location>
</feature>
<dbReference type="PANTHER" id="PTHR43355:SF2">
    <property type="entry name" value="FLAVIN REDUCTASE (NADPH)"/>
    <property type="match status" value="1"/>
</dbReference>
<sequence length="194" mass="20097">MKIAVVGASGMVGSRVVAEAVRRGHDVTAVSRGTGDVRGDATDRELMDSVLSGVDGAVVATAGVTSTVLLDAALATRTRVIVVGGAAPLRTPDGTGLVLDDTRYVPAHIRPVAEASMRQLEECRDHQADWVYLSPPALLEPGDRTGSYRRGTDELLTGPSAISAEDLAVAVLDELETPGTDRHFTVASRGPAAG</sequence>
<keyword evidence="3" id="KW-1185">Reference proteome</keyword>
<name>A0ABU4U7N3_9PSEU</name>
<dbReference type="Gene3D" id="3.40.50.720">
    <property type="entry name" value="NAD(P)-binding Rossmann-like Domain"/>
    <property type="match status" value="1"/>
</dbReference>
<evidence type="ECO:0000313" key="2">
    <source>
        <dbReference type="EMBL" id="MDX8056616.1"/>
    </source>
</evidence>
<gene>
    <name evidence="2" type="ORF">SK571_45230</name>
</gene>
<dbReference type="InterPro" id="IPR036291">
    <property type="entry name" value="NAD(P)-bd_dom_sf"/>
</dbReference>